<name>Q1ZZI7_9ZZZZ</name>
<dbReference type="Pfam" id="PF00850">
    <property type="entry name" value="Hist_deacetyl"/>
    <property type="match status" value="1"/>
</dbReference>
<dbReference type="Gene3D" id="3.40.800.20">
    <property type="entry name" value="Histone deacetylase domain"/>
    <property type="match status" value="1"/>
</dbReference>
<dbReference type="InterPro" id="IPR023801">
    <property type="entry name" value="His_deacetylse_dom"/>
</dbReference>
<dbReference type="AlphaFoldDB" id="Q1ZZI7"/>
<dbReference type="EMBL" id="DQ417595">
    <property type="protein sequence ID" value="ABD74701.1"/>
    <property type="molecule type" value="Genomic_DNA"/>
</dbReference>
<dbReference type="InterPro" id="IPR037138">
    <property type="entry name" value="His_deacetylse_dom_sf"/>
</dbReference>
<organism evidence="2">
    <name type="scientific">uncultured organism</name>
    <dbReference type="NCBI Taxonomy" id="155900"/>
    <lineage>
        <taxon>unclassified sequences</taxon>
        <taxon>environmental samples</taxon>
    </lineage>
</organism>
<feature type="domain" description="Histone deacetylase" evidence="1">
    <location>
        <begin position="2"/>
        <end position="41"/>
    </location>
</feature>
<accession>Q1ZZI7</accession>
<evidence type="ECO:0000259" key="1">
    <source>
        <dbReference type="Pfam" id="PF00850"/>
    </source>
</evidence>
<reference evidence="2" key="1">
    <citation type="submission" date="2006-02" db="EMBL/GenBank/DDBJ databases">
        <title>Recovery of integrons from manmade and natural environments.</title>
        <authorList>
            <person name="Sajjad A."/>
            <person name="Ghauri M.A."/>
            <person name="Anwar M.A."/>
            <person name="Akhtar K."/>
        </authorList>
    </citation>
    <scope>NUCLEOTIDE SEQUENCE</scope>
</reference>
<dbReference type="SUPFAM" id="SSF52768">
    <property type="entry name" value="Arginase/deacetylase"/>
    <property type="match status" value="1"/>
</dbReference>
<evidence type="ECO:0000313" key="2">
    <source>
        <dbReference type="EMBL" id="ABD74701.1"/>
    </source>
</evidence>
<proteinExistence type="predicted"/>
<sequence>MVAPVVEHFSPTWTLISAGFDAHRLDPLTEMGLTSADFGDLDPLDQSTRT</sequence>
<dbReference type="InterPro" id="IPR023696">
    <property type="entry name" value="Ureohydrolase_dom_sf"/>
</dbReference>
<protein>
    <recommendedName>
        <fullName evidence="1">Histone deacetylase domain-containing protein</fullName>
    </recommendedName>
</protein>